<evidence type="ECO:0000313" key="1">
    <source>
        <dbReference type="EMBL" id="CAE8641619.1"/>
    </source>
</evidence>
<gene>
    <name evidence="1" type="ORF">PGLA2088_LOCUS2340</name>
</gene>
<organism evidence="1 2">
    <name type="scientific">Polarella glacialis</name>
    <name type="common">Dinoflagellate</name>
    <dbReference type="NCBI Taxonomy" id="89957"/>
    <lineage>
        <taxon>Eukaryota</taxon>
        <taxon>Sar</taxon>
        <taxon>Alveolata</taxon>
        <taxon>Dinophyceae</taxon>
        <taxon>Suessiales</taxon>
        <taxon>Suessiaceae</taxon>
        <taxon>Polarella</taxon>
    </lineage>
</organism>
<proteinExistence type="predicted"/>
<dbReference type="EMBL" id="CAJNNW010001875">
    <property type="protein sequence ID" value="CAE8641619.1"/>
    <property type="molecule type" value="Genomic_DNA"/>
</dbReference>
<protein>
    <submittedName>
        <fullName evidence="1">Uncharacterized protein</fullName>
    </submittedName>
</protein>
<reference evidence="1" key="1">
    <citation type="submission" date="2021-02" db="EMBL/GenBank/DDBJ databases">
        <authorList>
            <person name="Dougan E. K."/>
            <person name="Rhodes N."/>
            <person name="Thang M."/>
            <person name="Chan C."/>
        </authorList>
    </citation>
    <scope>NUCLEOTIDE SEQUENCE</scope>
</reference>
<evidence type="ECO:0000313" key="2">
    <source>
        <dbReference type="Proteomes" id="UP000626109"/>
    </source>
</evidence>
<comment type="caution">
    <text evidence="1">The sequence shown here is derived from an EMBL/GenBank/DDBJ whole genome shotgun (WGS) entry which is preliminary data.</text>
</comment>
<dbReference type="Proteomes" id="UP000626109">
    <property type="component" value="Unassembled WGS sequence"/>
</dbReference>
<accession>A0A813HT98</accession>
<dbReference type="AlphaFoldDB" id="A0A813HT98"/>
<name>A0A813HT98_POLGL</name>
<sequence>MREVAASCLPGAGQVALDSRAVVTLRRVRKWLFRQLQGRQQISTAVLLADAGQDLAICAGQEPILRDQLLRAIRALCYEGLAITILVNDQLHVRSCPVGARELV</sequence>